<comment type="caution">
    <text evidence="3">The sequence shown here is derived from an EMBL/GenBank/DDBJ whole genome shotgun (WGS) entry which is preliminary data.</text>
</comment>
<proteinExistence type="predicted"/>
<keyword evidence="4" id="KW-1185">Reference proteome</keyword>
<dbReference type="SUPFAM" id="SSF56801">
    <property type="entry name" value="Acetyl-CoA synthetase-like"/>
    <property type="match status" value="1"/>
</dbReference>
<protein>
    <submittedName>
        <fullName evidence="3">AMP-binding protein</fullName>
    </submittedName>
</protein>
<name>A0A556AGL2_9BURK</name>
<dbReference type="RefSeq" id="WP_143949577.1">
    <property type="nucleotide sequence ID" value="NZ_BAABMB010000001.1"/>
</dbReference>
<accession>A0A556AGL2</accession>
<dbReference type="PANTHER" id="PTHR43767:SF1">
    <property type="entry name" value="NONRIBOSOMAL PEPTIDE SYNTHASE PES1 (EUROFUNG)-RELATED"/>
    <property type="match status" value="1"/>
</dbReference>
<gene>
    <name evidence="3" type="ORF">FOZ76_17480</name>
</gene>
<dbReference type="InterPro" id="IPR000873">
    <property type="entry name" value="AMP-dep_synth/lig_dom"/>
</dbReference>
<reference evidence="3 4" key="1">
    <citation type="submission" date="2019-07" db="EMBL/GenBank/DDBJ databases">
        <title>Qingshengfaniella alkalisoli gen. nov., sp. nov., isolated from saline soil.</title>
        <authorList>
            <person name="Xu L."/>
            <person name="Huang X.-X."/>
            <person name="Sun J.-Q."/>
        </authorList>
    </citation>
    <scope>NUCLEOTIDE SEQUENCE [LARGE SCALE GENOMIC DNA]</scope>
    <source>
        <strain evidence="3 4">DSM 27279</strain>
    </source>
</reference>
<dbReference type="Gene3D" id="3.40.50.12780">
    <property type="entry name" value="N-terminal domain of ligase-like"/>
    <property type="match status" value="1"/>
</dbReference>
<organism evidence="3 4">
    <name type="scientific">Verticiella sediminum</name>
    <dbReference type="NCBI Taxonomy" id="1247510"/>
    <lineage>
        <taxon>Bacteria</taxon>
        <taxon>Pseudomonadati</taxon>
        <taxon>Pseudomonadota</taxon>
        <taxon>Betaproteobacteria</taxon>
        <taxon>Burkholderiales</taxon>
        <taxon>Alcaligenaceae</taxon>
        <taxon>Verticiella</taxon>
    </lineage>
</organism>
<dbReference type="PROSITE" id="PS00455">
    <property type="entry name" value="AMP_BINDING"/>
    <property type="match status" value="1"/>
</dbReference>
<dbReference type="GO" id="GO:0016878">
    <property type="term" value="F:acid-thiol ligase activity"/>
    <property type="evidence" value="ECO:0007669"/>
    <property type="project" value="UniProtKB-ARBA"/>
</dbReference>
<feature type="domain" description="AMP-binding enzyme C-terminal" evidence="2">
    <location>
        <begin position="447"/>
        <end position="522"/>
    </location>
</feature>
<dbReference type="OrthoDB" id="9766486at2"/>
<feature type="domain" description="AMP-dependent synthetase/ligase" evidence="1">
    <location>
        <begin position="12"/>
        <end position="393"/>
    </location>
</feature>
<evidence type="ECO:0000313" key="4">
    <source>
        <dbReference type="Proteomes" id="UP000318405"/>
    </source>
</evidence>
<dbReference type="NCBIfam" id="NF005863">
    <property type="entry name" value="PRK07798.1"/>
    <property type="match status" value="1"/>
</dbReference>
<dbReference type="InterPro" id="IPR025110">
    <property type="entry name" value="AMP-bd_C"/>
</dbReference>
<sequence length="553" mass="59749">MPGEWNFADVWEAIAATTPEAIAQVHGQERITWQQFDAAADGIAHALLEAGVQRQDKVALYLRNGPAYLQSAFGCMKAGLVPVNTNYRYREEELHYLWDNADAVAVVFHGEFTETIEAIRARCRKVRLWIHVDDGTFPCPAWAQSYASLAHAAVQRARAPWGRSGDDIILIYTGGTTGRPRGVMWRQHDLYMASNTTDDPPQARLEHVRSRVANAAAQRKTPSGLPAAPLMHGTAYVFAGTILSRGGTLVTLTGRNFDAAELLTTVQRAAVTDLCIVGDAFCRPMVEALDAEPERWDISGLKAVSSSGMMWSDTNKARLLRHAPAVMLIDFLNSSEASGMGRAITSSRQRTASARFTLGRNAFVIDDAGRPVRPGSGVAGRVAVRGAVPLGYYGDPKKTAETFPVIDGERCAIPGDFARVEADGSIVLLGRGSVSINTGGEKVFPEEVEECIKQLAPVRDAVVVGIPDERFGEVVAAIVESAPASDLTAAQISAHVRERLAGHKTPRHVMLVASLGRGPNGKADYPALRQRVADWLKAQASSRETRPQPGMPA</sequence>
<dbReference type="Proteomes" id="UP000318405">
    <property type="component" value="Unassembled WGS sequence"/>
</dbReference>
<dbReference type="AlphaFoldDB" id="A0A556AGL2"/>
<dbReference type="InterPro" id="IPR020845">
    <property type="entry name" value="AMP-binding_CS"/>
</dbReference>
<evidence type="ECO:0000259" key="1">
    <source>
        <dbReference type="Pfam" id="PF00501"/>
    </source>
</evidence>
<dbReference type="PANTHER" id="PTHR43767">
    <property type="entry name" value="LONG-CHAIN-FATTY-ACID--COA LIGASE"/>
    <property type="match status" value="1"/>
</dbReference>
<dbReference type="InterPro" id="IPR042099">
    <property type="entry name" value="ANL_N_sf"/>
</dbReference>
<evidence type="ECO:0000259" key="2">
    <source>
        <dbReference type="Pfam" id="PF13193"/>
    </source>
</evidence>
<dbReference type="Pfam" id="PF00501">
    <property type="entry name" value="AMP-binding"/>
    <property type="match status" value="1"/>
</dbReference>
<evidence type="ECO:0000313" key="3">
    <source>
        <dbReference type="EMBL" id="TSH92027.1"/>
    </source>
</evidence>
<dbReference type="InterPro" id="IPR050237">
    <property type="entry name" value="ATP-dep_AMP-bd_enzyme"/>
</dbReference>
<dbReference type="InterPro" id="IPR045851">
    <property type="entry name" value="AMP-bd_C_sf"/>
</dbReference>
<dbReference type="EMBL" id="VLTJ01000031">
    <property type="protein sequence ID" value="TSH92027.1"/>
    <property type="molecule type" value="Genomic_DNA"/>
</dbReference>
<dbReference type="Pfam" id="PF13193">
    <property type="entry name" value="AMP-binding_C"/>
    <property type="match status" value="1"/>
</dbReference>
<dbReference type="Gene3D" id="3.30.300.30">
    <property type="match status" value="1"/>
</dbReference>